<organism evidence="1 2">
    <name type="scientific">Streptomyces venezuelae</name>
    <dbReference type="NCBI Taxonomy" id="54571"/>
    <lineage>
        <taxon>Bacteria</taxon>
        <taxon>Bacillati</taxon>
        <taxon>Actinomycetota</taxon>
        <taxon>Actinomycetes</taxon>
        <taxon>Kitasatosporales</taxon>
        <taxon>Streptomycetaceae</taxon>
        <taxon>Streptomyces</taxon>
    </lineage>
</organism>
<dbReference type="RefSeq" id="WP_150212430.1">
    <property type="nucleotide sequence ID" value="NZ_CP029190.1"/>
</dbReference>
<evidence type="ECO:0000313" key="1">
    <source>
        <dbReference type="EMBL" id="QES51344.1"/>
    </source>
</evidence>
<protein>
    <recommendedName>
        <fullName evidence="3">SseB protein N-terminal domain-containing protein</fullName>
    </recommendedName>
</protein>
<dbReference type="InterPro" id="IPR049975">
    <property type="entry name" value="SAV_915-like_dom"/>
</dbReference>
<dbReference type="Proteomes" id="UP000325211">
    <property type="component" value="Chromosome"/>
</dbReference>
<accession>A0A5P2D874</accession>
<proteinExistence type="predicted"/>
<dbReference type="OrthoDB" id="4238227at2"/>
<reference evidence="1 2" key="1">
    <citation type="submission" date="2018-05" db="EMBL/GenBank/DDBJ databases">
        <title>Streptomyces venezuelae.</title>
        <authorList>
            <person name="Kim W."/>
            <person name="Lee N."/>
            <person name="Cho B.-K."/>
        </authorList>
    </citation>
    <scope>NUCLEOTIDE SEQUENCE [LARGE SCALE GENOMIC DNA]</scope>
    <source>
        <strain evidence="1 2">ATCC 21782</strain>
    </source>
</reference>
<gene>
    <name evidence="1" type="ORF">DEJ50_29390</name>
</gene>
<dbReference type="AlphaFoldDB" id="A0A5P2D874"/>
<dbReference type="NCBIfam" id="NF042914">
    <property type="entry name" value="SAV915_dom"/>
    <property type="match status" value="1"/>
</dbReference>
<evidence type="ECO:0008006" key="3">
    <source>
        <dbReference type="Google" id="ProtNLM"/>
    </source>
</evidence>
<sequence length="117" mass="12132">MCLFRYADDPEPDEQGPAGLLYVPVRPGTAGVVLRMFRTPLGERTAVGFTAPGLLGTTLGADQPWIRLSTPVLRAIAGALGVGRLTIDPVFSAPAVTPLPAQPGGSRVRAVQGGMIP</sequence>
<evidence type="ECO:0000313" key="2">
    <source>
        <dbReference type="Proteomes" id="UP000325211"/>
    </source>
</evidence>
<name>A0A5P2D874_STRVZ</name>
<dbReference type="EMBL" id="CP029190">
    <property type="protein sequence ID" value="QES51344.1"/>
    <property type="molecule type" value="Genomic_DNA"/>
</dbReference>